<keyword evidence="2" id="KW-0560">Oxidoreductase</keyword>
<organism evidence="2 3">
    <name type="scientific">Kitasatospora indigofera</name>
    <dbReference type="NCBI Taxonomy" id="67307"/>
    <lineage>
        <taxon>Bacteria</taxon>
        <taxon>Bacillati</taxon>
        <taxon>Actinomycetota</taxon>
        <taxon>Actinomycetes</taxon>
        <taxon>Kitasatosporales</taxon>
        <taxon>Streptomycetaceae</taxon>
        <taxon>Kitasatospora</taxon>
    </lineage>
</organism>
<proteinExistence type="predicted"/>
<dbReference type="PANTHER" id="PTHR40128">
    <property type="entry name" value="EXPRESSED PROTEIN"/>
    <property type="match status" value="1"/>
</dbReference>
<dbReference type="Gene3D" id="2.60.120.620">
    <property type="entry name" value="q2cbj1_9rhob like domain"/>
    <property type="match status" value="1"/>
</dbReference>
<keyword evidence="2" id="KW-0223">Dioxygenase</keyword>
<name>A0A919L1G4_9ACTN</name>
<dbReference type="InterPro" id="IPR008775">
    <property type="entry name" value="Phytyl_CoA_dOase-like"/>
</dbReference>
<evidence type="ECO:0000313" key="2">
    <source>
        <dbReference type="EMBL" id="GHH81355.1"/>
    </source>
</evidence>
<comment type="caution">
    <text evidence="2">The sequence shown here is derived from an EMBL/GenBank/DDBJ whole genome shotgun (WGS) entry which is preliminary data.</text>
</comment>
<sequence>MEPEPVHGLSISTGKTMGGMEDNRSPVPTGVLRSNGYRLDRSSRRLGRLLPVPAQERGDLGALRARFERDGHLFLPGFFDRETVLRFRRHYFSTLAPSGLTRPGTDPGKGIAAPRGTLDPARLRTLLFQDLVPGPQYEALCHHPRLTEFHRWFLGTQDLHLHRRKIIRHVGPGEAGIGTATQAHYDLVYLREGSNNVVSSWIPLGDVPIGRGPLVYLEGSHHAVRAQEAAGTLKRPAASITADLPALAEEYDARWLVTGFSAGDLMVHSAHIIHASLDNEDPAGLFRLSTDIRHQPAGEPIDGRWQSHWHDGDGL</sequence>
<keyword evidence="3" id="KW-1185">Reference proteome</keyword>
<dbReference type="AlphaFoldDB" id="A0A919L1G4"/>
<feature type="region of interest" description="Disordered" evidence="1">
    <location>
        <begin position="1"/>
        <end position="31"/>
    </location>
</feature>
<accession>A0A919L1G4</accession>
<evidence type="ECO:0000313" key="3">
    <source>
        <dbReference type="Proteomes" id="UP000617734"/>
    </source>
</evidence>
<reference evidence="2" key="2">
    <citation type="submission" date="2020-09" db="EMBL/GenBank/DDBJ databases">
        <authorList>
            <person name="Sun Q."/>
            <person name="Ohkuma M."/>
        </authorList>
    </citation>
    <scope>NUCLEOTIDE SEQUENCE</scope>
    <source>
        <strain evidence="2">JCM 4646</strain>
    </source>
</reference>
<dbReference type="SUPFAM" id="SSF51197">
    <property type="entry name" value="Clavaminate synthase-like"/>
    <property type="match status" value="1"/>
</dbReference>
<dbReference type="EMBL" id="BNBO01000052">
    <property type="protein sequence ID" value="GHH81355.1"/>
    <property type="molecule type" value="Genomic_DNA"/>
</dbReference>
<dbReference type="Pfam" id="PF05721">
    <property type="entry name" value="PhyH"/>
    <property type="match status" value="1"/>
</dbReference>
<reference evidence="2" key="1">
    <citation type="journal article" date="2014" name="Int. J. Syst. Evol. Microbiol.">
        <title>Complete genome sequence of Corynebacterium casei LMG S-19264T (=DSM 44701T), isolated from a smear-ripened cheese.</title>
        <authorList>
            <consortium name="US DOE Joint Genome Institute (JGI-PGF)"/>
            <person name="Walter F."/>
            <person name="Albersmeier A."/>
            <person name="Kalinowski J."/>
            <person name="Ruckert C."/>
        </authorList>
    </citation>
    <scope>NUCLEOTIDE SEQUENCE</scope>
    <source>
        <strain evidence="2">JCM 4646</strain>
    </source>
</reference>
<dbReference type="PANTHER" id="PTHR40128:SF1">
    <property type="entry name" value="PHYTANOYL-COA HYDROXYLASE"/>
    <property type="match status" value="1"/>
</dbReference>
<gene>
    <name evidence="2" type="ORF">GCM10018781_63830</name>
</gene>
<evidence type="ECO:0000256" key="1">
    <source>
        <dbReference type="SAM" id="MobiDB-lite"/>
    </source>
</evidence>
<dbReference type="GO" id="GO:0016706">
    <property type="term" value="F:2-oxoglutarate-dependent dioxygenase activity"/>
    <property type="evidence" value="ECO:0007669"/>
    <property type="project" value="UniProtKB-ARBA"/>
</dbReference>
<dbReference type="Proteomes" id="UP000617734">
    <property type="component" value="Unassembled WGS sequence"/>
</dbReference>
<protein>
    <submittedName>
        <fullName evidence="2">Phytanoyl-CoA dioxygenase</fullName>
    </submittedName>
</protein>